<comment type="function">
    <text evidence="8">Required for the localization of dynein and dynactin to the mitotic kintochore. Dynein is believed to control the initial lateral interaction between the kinetochore and spindle microtubules and to facilitate the subsequent formation of end-on kinetochore-microtubule attachments mediated by the NDC80 complex.</text>
</comment>
<evidence type="ECO:0000313" key="10">
    <source>
        <dbReference type="EMBL" id="SBR65675.1"/>
    </source>
</evidence>
<evidence type="ECO:0000256" key="2">
    <source>
        <dbReference type="ARBA" id="ARBA00022618"/>
    </source>
</evidence>
<keyword evidence="4 8" id="KW-0995">Kinetochore</keyword>
<dbReference type="GO" id="GO:0000922">
    <property type="term" value="C:spindle pole"/>
    <property type="evidence" value="ECO:0007669"/>
    <property type="project" value="TreeGrafter"/>
</dbReference>
<dbReference type="AlphaFoldDB" id="A0A1A8N9B5"/>
<name>A0A1A8N9B5_9TELE</name>
<evidence type="ECO:0000256" key="1">
    <source>
        <dbReference type="ARBA" id="ARBA00022454"/>
    </source>
</evidence>
<accession>A0A1A8N9B5</accession>
<dbReference type="GO" id="GO:0007094">
    <property type="term" value="P:mitotic spindle assembly checkpoint signaling"/>
    <property type="evidence" value="ECO:0007669"/>
    <property type="project" value="InterPro"/>
</dbReference>
<feature type="region of interest" description="Disordered" evidence="9">
    <location>
        <begin position="442"/>
        <end position="562"/>
    </location>
</feature>
<comment type="similarity">
    <text evidence="8">Belongs to the Spindly family.</text>
</comment>
<dbReference type="GO" id="GO:0000940">
    <property type="term" value="C:outer kinetochore"/>
    <property type="evidence" value="ECO:0007669"/>
    <property type="project" value="UniProtKB-UniRule"/>
</dbReference>
<reference evidence="10" key="2">
    <citation type="submission" date="2016-06" db="EMBL/GenBank/DDBJ databases">
        <title>The genome of a short-lived fish provides insights into sex chromosome evolution and the genetic control of aging.</title>
        <authorList>
            <person name="Reichwald K."/>
            <person name="Felder M."/>
            <person name="Petzold A."/>
            <person name="Koch P."/>
            <person name="Groth M."/>
            <person name="Platzer M."/>
        </authorList>
    </citation>
    <scope>NUCLEOTIDE SEQUENCE</scope>
    <source>
        <tissue evidence="10">Brain</tissue>
    </source>
</reference>
<evidence type="ECO:0000256" key="8">
    <source>
        <dbReference type="HAMAP-Rule" id="MF_03041"/>
    </source>
</evidence>
<dbReference type="GO" id="GO:0000132">
    <property type="term" value="P:establishment of mitotic spindle orientation"/>
    <property type="evidence" value="ECO:0007669"/>
    <property type="project" value="TreeGrafter"/>
</dbReference>
<keyword evidence="3 8" id="KW-0498">Mitosis</keyword>
<protein>
    <recommendedName>
        <fullName evidence="8">Protein Spindly</fullName>
    </recommendedName>
    <alternativeName>
        <fullName evidence="8">Coiled-coil domain-containing protein 99</fullName>
    </alternativeName>
    <alternativeName>
        <fullName evidence="8">Spindle apparatus coiled-coil domain-containing protein 1</fullName>
    </alternativeName>
</protein>
<evidence type="ECO:0000256" key="5">
    <source>
        <dbReference type="ARBA" id="ARBA00023054"/>
    </source>
</evidence>
<comment type="subcellular location">
    <subcellularLocation>
        <location evidence="8">Chromosome</location>
        <location evidence="8">Centromere</location>
        <location evidence="8">Kinetochore</location>
    </subcellularLocation>
</comment>
<organism evidence="10">
    <name type="scientific">Nothobranchius rachovii</name>
    <name type="common">bluefin notho</name>
    <dbReference type="NCBI Taxonomy" id="451742"/>
    <lineage>
        <taxon>Eukaryota</taxon>
        <taxon>Metazoa</taxon>
        <taxon>Chordata</taxon>
        <taxon>Craniata</taxon>
        <taxon>Vertebrata</taxon>
        <taxon>Euteleostomi</taxon>
        <taxon>Actinopterygii</taxon>
        <taxon>Neopterygii</taxon>
        <taxon>Teleostei</taxon>
        <taxon>Neoteleostei</taxon>
        <taxon>Acanthomorphata</taxon>
        <taxon>Ovalentaria</taxon>
        <taxon>Atherinomorphae</taxon>
        <taxon>Cyprinodontiformes</taxon>
        <taxon>Nothobranchiidae</taxon>
        <taxon>Nothobranchius</taxon>
    </lineage>
</organism>
<dbReference type="GO" id="GO:0007080">
    <property type="term" value="P:mitotic metaphase chromosome alignment"/>
    <property type="evidence" value="ECO:0007669"/>
    <property type="project" value="TreeGrafter"/>
</dbReference>
<dbReference type="PANTHER" id="PTHR32123:SF9">
    <property type="entry name" value="PROTEIN SPINDLY"/>
    <property type="match status" value="1"/>
</dbReference>
<keyword evidence="5 8" id="KW-0175">Coiled coil</keyword>
<keyword evidence="2 8" id="KW-0132">Cell division</keyword>
<dbReference type="GO" id="GO:0034501">
    <property type="term" value="P:protein localization to kinetochore"/>
    <property type="evidence" value="ECO:0007669"/>
    <property type="project" value="UniProtKB-UniRule"/>
</dbReference>
<dbReference type="InterPro" id="IPR028593">
    <property type="entry name" value="SPDLY_chordates"/>
</dbReference>
<feature type="coiled-coil region" evidence="8">
    <location>
        <begin position="315"/>
        <end position="349"/>
    </location>
</feature>
<feature type="coiled-coil region" evidence="8">
    <location>
        <begin position="162"/>
        <end position="284"/>
    </location>
</feature>
<dbReference type="GO" id="GO:0051301">
    <property type="term" value="P:cell division"/>
    <property type="evidence" value="ECO:0007669"/>
    <property type="project" value="UniProtKB-KW"/>
</dbReference>
<evidence type="ECO:0000256" key="3">
    <source>
        <dbReference type="ARBA" id="ARBA00022776"/>
    </source>
</evidence>
<evidence type="ECO:0000256" key="9">
    <source>
        <dbReference type="SAM" id="MobiDB-lite"/>
    </source>
</evidence>
<feature type="compositionally biased region" description="Polar residues" evidence="9">
    <location>
        <begin position="550"/>
        <end position="562"/>
    </location>
</feature>
<dbReference type="HAMAP" id="MF_03041">
    <property type="entry name" value="SPDLY"/>
    <property type="match status" value="1"/>
</dbReference>
<sequence length="562" mass="65350">MAAEKDLELLRNRLREREEQVHKAAQAGLDLLNQQAELQSQLDEQRVEMTKTIEALEQDKYSLQRELDLKTQMLEFLQSDYETFKKQQKQTLDEHQEHLERSHNMALSELHNKILKMQSALEESQLMEKQLKHKLEVQTETLNSKVEELRTVNDRSQTLVPSEMMEVQISELENRKVELEQTLQESLCREQQVELRACSLQRQLERLTEEKEEREREAVSCFNALEKSREVNRDLQIQLDQVLQQAQDPNSKGNSLFAELEDKRAEMEKQLISMKVQYQSLQKHHAFSKQQMQRMKIQIATLMQLLGSKADSDQVERLQDMLSEKNEEIQNLNAKLQRLERSEILLKAHSASQSPAGNSDGPDETYYTDLLRMKLGNSEKDVELLGDELSRQRMKSLSESQRALQLERKLFRSEQLLKQTQSDKLKLQLRVEELQCKYEPKEVEKNPVQRKRREKLPVDIPAPPEGVAHGEQMAAVEVTDSKTADLEAIETNRSSEASGSDPRPAKCVRISVEDSDGTDSRPLPKENQQQNERKEGRRRRLQPVEVIHVKSNNSMENQCAQQ</sequence>
<keyword evidence="1 8" id="KW-0158">Chromosome</keyword>
<evidence type="ECO:0000256" key="7">
    <source>
        <dbReference type="ARBA" id="ARBA00023328"/>
    </source>
</evidence>
<keyword evidence="7 8" id="KW-0137">Centromere</keyword>
<reference evidence="10" key="1">
    <citation type="submission" date="2016-05" db="EMBL/GenBank/DDBJ databases">
        <authorList>
            <person name="Lavstsen T."/>
            <person name="Jespersen J.S."/>
        </authorList>
    </citation>
    <scope>NUCLEOTIDE SEQUENCE</scope>
    <source>
        <tissue evidence="10">Brain</tissue>
    </source>
</reference>
<evidence type="ECO:0000256" key="4">
    <source>
        <dbReference type="ARBA" id="ARBA00022838"/>
    </source>
</evidence>
<keyword evidence="6 8" id="KW-0131">Cell cycle</keyword>
<dbReference type="InterPro" id="IPR051149">
    <property type="entry name" value="Spindly/BICDR_Dynein_Adapter"/>
</dbReference>
<proteinExistence type="inferred from homology"/>
<dbReference type="GO" id="GO:0043515">
    <property type="term" value="F:kinetochore binding"/>
    <property type="evidence" value="ECO:0007669"/>
    <property type="project" value="UniProtKB-UniRule"/>
</dbReference>
<dbReference type="PANTHER" id="PTHR32123">
    <property type="entry name" value="BICD FAMILY-LIKE CARGO ADAPTER"/>
    <property type="match status" value="1"/>
</dbReference>
<gene>
    <name evidence="8 10" type="primary">SPDL1</name>
    <name evidence="8" type="synonym">CCDC99</name>
</gene>
<feature type="coiled-coil region" evidence="8">
    <location>
        <begin position="7"/>
        <end position="73"/>
    </location>
</feature>
<evidence type="ECO:0000256" key="6">
    <source>
        <dbReference type="ARBA" id="ARBA00023306"/>
    </source>
</evidence>
<dbReference type="EMBL" id="HAEH01000831">
    <property type="protein sequence ID" value="SBR65675.1"/>
    <property type="molecule type" value="Transcribed_RNA"/>
</dbReference>